<dbReference type="Gene3D" id="3.50.50.60">
    <property type="entry name" value="FAD/NAD(P)-binding domain"/>
    <property type="match status" value="2"/>
</dbReference>
<comment type="cofactor">
    <cofactor evidence="1">
        <name>FAD</name>
        <dbReference type="ChEBI" id="CHEBI:57692"/>
    </cofactor>
</comment>
<evidence type="ECO:0000259" key="5">
    <source>
        <dbReference type="Pfam" id="PF07992"/>
    </source>
</evidence>
<dbReference type="PANTHER" id="PTHR43557">
    <property type="entry name" value="APOPTOSIS-INDUCING FACTOR 1"/>
    <property type="match status" value="1"/>
</dbReference>
<evidence type="ECO:0000256" key="4">
    <source>
        <dbReference type="ARBA" id="ARBA00023002"/>
    </source>
</evidence>
<protein>
    <submittedName>
        <fullName evidence="7">NAD(P)/FAD-dependent oxidoreductase</fullName>
    </submittedName>
</protein>
<accession>A0A5R8ZXS5</accession>
<proteinExistence type="predicted"/>
<dbReference type="SUPFAM" id="SSF51905">
    <property type="entry name" value="FAD/NAD(P)-binding domain"/>
    <property type="match status" value="2"/>
</dbReference>
<evidence type="ECO:0000313" key="7">
    <source>
        <dbReference type="EMBL" id="TLP71212.1"/>
    </source>
</evidence>
<dbReference type="PRINTS" id="PR00368">
    <property type="entry name" value="FADPNR"/>
</dbReference>
<dbReference type="InterPro" id="IPR016156">
    <property type="entry name" value="FAD/NAD-linked_Rdtase_dimer_sf"/>
</dbReference>
<dbReference type="OrthoDB" id="1145at2"/>
<gene>
    <name evidence="7" type="ORF">FEF27_12615</name>
</gene>
<feature type="domain" description="Reductase C-terminal" evidence="6">
    <location>
        <begin position="320"/>
        <end position="389"/>
    </location>
</feature>
<dbReference type="GO" id="GO:0016651">
    <property type="term" value="F:oxidoreductase activity, acting on NAD(P)H"/>
    <property type="evidence" value="ECO:0007669"/>
    <property type="project" value="TreeGrafter"/>
</dbReference>
<evidence type="ECO:0000313" key="8">
    <source>
        <dbReference type="Proteomes" id="UP000306544"/>
    </source>
</evidence>
<dbReference type="Pfam" id="PF14759">
    <property type="entry name" value="Reductase_C"/>
    <property type="match status" value="1"/>
</dbReference>
<keyword evidence="3" id="KW-0274">FAD</keyword>
<organism evidence="7 8">
    <name type="scientific">Nesterenkonia sphaerica</name>
    <dbReference type="NCBI Taxonomy" id="1804988"/>
    <lineage>
        <taxon>Bacteria</taxon>
        <taxon>Bacillati</taxon>
        <taxon>Actinomycetota</taxon>
        <taxon>Actinomycetes</taxon>
        <taxon>Micrococcales</taxon>
        <taxon>Micrococcaceae</taxon>
        <taxon>Nesterenkonia</taxon>
    </lineage>
</organism>
<sequence>MSGTVIVGASVAGVRTAQALRSQGYSGAITIVDAEEEWPYDKPALSKSFLSGQSHRDSLELISKTEAASLEIELLLGTRAIGLDVAEKLLEVDRCVPIAYDSLVIATGGRARPSPWGQPEGVHVLRTLDDARKLHNDLSPGAHLAVVGAGFIGAEVASTARAANVEVTLIDPLPYPMSRVMTPEVGDWFSRLHEAHGVTTRFGVGVESIDGGRGNFALKLTDGTEVRSDSVLVGIGSMPNDEWLTDSGLLIDNGVLCDEFCRAIQTEGIYVAGDAARLMDQQTGPSVRLEHWTNAVEQAKTVAHNIVNPGDAQIHQSVEYVWSDQYDWRIQVAGRPSHDLDQVTHGDPFVQGRAAAIFVKGGALRGAVVVNWPRVLIEARKAIARKWTAQELNDRIESLTQSVSITSKD</sequence>
<name>A0A5R8ZXS5_9MICC</name>
<evidence type="ECO:0000256" key="1">
    <source>
        <dbReference type="ARBA" id="ARBA00001974"/>
    </source>
</evidence>
<dbReference type="Pfam" id="PF07992">
    <property type="entry name" value="Pyr_redox_2"/>
    <property type="match status" value="1"/>
</dbReference>
<evidence type="ECO:0000256" key="2">
    <source>
        <dbReference type="ARBA" id="ARBA00022630"/>
    </source>
</evidence>
<feature type="domain" description="FAD/NAD(P)-binding" evidence="5">
    <location>
        <begin position="5"/>
        <end position="299"/>
    </location>
</feature>
<keyword evidence="2" id="KW-0285">Flavoprotein</keyword>
<dbReference type="Gene3D" id="3.30.390.30">
    <property type="match status" value="1"/>
</dbReference>
<dbReference type="InterPro" id="IPR050446">
    <property type="entry name" value="FAD-oxidoreductase/Apoptosis"/>
</dbReference>
<dbReference type="InterPro" id="IPR036188">
    <property type="entry name" value="FAD/NAD-bd_sf"/>
</dbReference>
<dbReference type="RefSeq" id="WP_138171237.1">
    <property type="nucleotide sequence ID" value="NZ_VAWA01000031.1"/>
</dbReference>
<dbReference type="InterPro" id="IPR023753">
    <property type="entry name" value="FAD/NAD-binding_dom"/>
</dbReference>
<dbReference type="PANTHER" id="PTHR43557:SF2">
    <property type="entry name" value="RIESKE DOMAIN-CONTAINING PROTEIN-RELATED"/>
    <property type="match status" value="1"/>
</dbReference>
<comment type="caution">
    <text evidence="7">The sequence shown here is derived from an EMBL/GenBank/DDBJ whole genome shotgun (WGS) entry which is preliminary data.</text>
</comment>
<dbReference type="InterPro" id="IPR028202">
    <property type="entry name" value="Reductase_C"/>
</dbReference>
<evidence type="ECO:0000259" key="6">
    <source>
        <dbReference type="Pfam" id="PF14759"/>
    </source>
</evidence>
<keyword evidence="8" id="KW-1185">Reference proteome</keyword>
<reference evidence="7 8" key="1">
    <citation type="submission" date="2019-05" db="EMBL/GenBank/DDBJ databases">
        <title>Nesterenkonia sp. GY239, isolated from the Southern Atlantic Ocean.</title>
        <authorList>
            <person name="Zhang G."/>
        </authorList>
    </citation>
    <scope>NUCLEOTIDE SEQUENCE [LARGE SCALE GENOMIC DNA]</scope>
    <source>
        <strain evidence="7 8">GY239</strain>
    </source>
</reference>
<keyword evidence="4" id="KW-0560">Oxidoreductase</keyword>
<dbReference type="SUPFAM" id="SSF55424">
    <property type="entry name" value="FAD/NAD-linked reductases, dimerisation (C-terminal) domain"/>
    <property type="match status" value="1"/>
</dbReference>
<dbReference type="Proteomes" id="UP000306544">
    <property type="component" value="Unassembled WGS sequence"/>
</dbReference>
<dbReference type="EMBL" id="VAWA01000031">
    <property type="protein sequence ID" value="TLP71212.1"/>
    <property type="molecule type" value="Genomic_DNA"/>
</dbReference>
<dbReference type="GO" id="GO:0005737">
    <property type="term" value="C:cytoplasm"/>
    <property type="evidence" value="ECO:0007669"/>
    <property type="project" value="TreeGrafter"/>
</dbReference>
<dbReference type="PRINTS" id="PR00411">
    <property type="entry name" value="PNDRDTASEI"/>
</dbReference>
<dbReference type="AlphaFoldDB" id="A0A5R8ZXS5"/>
<evidence type="ECO:0000256" key="3">
    <source>
        <dbReference type="ARBA" id="ARBA00022827"/>
    </source>
</evidence>